<dbReference type="EMBL" id="CP068114">
    <property type="protein sequence ID" value="QQS88697.1"/>
    <property type="molecule type" value="Genomic_DNA"/>
</dbReference>
<evidence type="ECO:0000313" key="3">
    <source>
        <dbReference type="Proteomes" id="UP000281534"/>
    </source>
</evidence>
<evidence type="ECO:0000313" key="1">
    <source>
        <dbReference type="EMBL" id="QQS88697.1"/>
    </source>
</evidence>
<gene>
    <name evidence="2" type="ORF">EII27_05915</name>
    <name evidence="1" type="ORF">I6I83_09730</name>
</gene>
<dbReference type="OrthoDB" id="8444591at2"/>
<protein>
    <recommendedName>
        <fullName evidence="5">SMI1/KNR4 family protein</fullName>
    </recommendedName>
</protein>
<reference evidence="1 4" key="2">
    <citation type="submission" date="2021-01" db="EMBL/GenBank/DDBJ databases">
        <title>FDA dAtabase for Regulatory Grade micrObial Sequences (FDA-ARGOS): Supporting development and validation of Infectious Disease Dx tests.</title>
        <authorList>
            <person name="Sproer C."/>
            <person name="Gronow S."/>
            <person name="Severitt S."/>
            <person name="Schroder I."/>
            <person name="Tallon L."/>
            <person name="Sadzewicz L."/>
            <person name="Zhao X."/>
            <person name="Boylan J."/>
            <person name="Ott S."/>
            <person name="Bowen H."/>
            <person name="Vavikolanu K."/>
            <person name="Mehta A."/>
            <person name="Aluvathingal J."/>
            <person name="Nadendla S."/>
            <person name="Lowell S."/>
            <person name="Myers T."/>
            <person name="Yan Y."/>
            <person name="Sichtig H."/>
        </authorList>
    </citation>
    <scope>NUCLEOTIDE SEQUENCE [LARGE SCALE GENOMIC DNA]</scope>
    <source>
        <strain evidence="1 4">FDAARGOS_1126</strain>
    </source>
</reference>
<evidence type="ECO:0000313" key="4">
    <source>
        <dbReference type="Proteomes" id="UP000595375"/>
    </source>
</evidence>
<proteinExistence type="predicted"/>
<dbReference type="Proteomes" id="UP000595375">
    <property type="component" value="Chromosome"/>
</dbReference>
<evidence type="ECO:0000313" key="2">
    <source>
        <dbReference type="EMBL" id="RRD25623.1"/>
    </source>
</evidence>
<accession>A0A3P1UZ48</accession>
<organism evidence="2 3">
    <name type="scientific">Fusobacterium canifelinum</name>
    <dbReference type="NCBI Taxonomy" id="285729"/>
    <lineage>
        <taxon>Bacteria</taxon>
        <taxon>Fusobacteriati</taxon>
        <taxon>Fusobacteriota</taxon>
        <taxon>Fusobacteriia</taxon>
        <taxon>Fusobacteriales</taxon>
        <taxon>Fusobacteriaceae</taxon>
        <taxon>Fusobacterium</taxon>
    </lineage>
</organism>
<evidence type="ECO:0008006" key="5">
    <source>
        <dbReference type="Google" id="ProtNLM"/>
    </source>
</evidence>
<reference evidence="2 3" key="1">
    <citation type="submission" date="2018-11" db="EMBL/GenBank/DDBJ databases">
        <title>Genomes From Bacteria Associated with the Canine Oral Cavity: a Test Case for Automated Genome-Based Taxonomic Assignment.</title>
        <authorList>
            <person name="Coil D.A."/>
            <person name="Jospin G."/>
            <person name="Darling A.E."/>
            <person name="Wallis C."/>
            <person name="Davis I.J."/>
            <person name="Harris S."/>
            <person name="Eisen J.A."/>
            <person name="Holcombe L.J."/>
            <person name="O'Flynn C."/>
        </authorList>
    </citation>
    <scope>NUCLEOTIDE SEQUENCE [LARGE SCALE GENOMIC DNA]</scope>
    <source>
        <strain evidence="2 3">OH4460_COT-188</strain>
    </source>
</reference>
<dbReference type="Proteomes" id="UP000281534">
    <property type="component" value="Unassembled WGS sequence"/>
</dbReference>
<dbReference type="EMBL" id="RQYY01000008">
    <property type="protein sequence ID" value="RRD25623.1"/>
    <property type="molecule type" value="Genomic_DNA"/>
</dbReference>
<dbReference type="AlphaFoldDB" id="A0A3P1UZ48"/>
<sequence length="153" mass="18090">MNYMTKIELPPIVKKFIDEKVICMEIPLLPCLYQNFEKMQEGYRYDPIKQCLLITDKPGSWGNSWYVIAQNALGDPFFVDINEENYPVYTAKHGMRGWKPIKISESIFQFFEILNKITNMNLTFPCSLSFLSDIIDLDNEFWMEVNEFCQEDE</sequence>
<keyword evidence="4" id="KW-1185">Reference proteome</keyword>
<name>A0A3P1UZ48_9FUSO</name>